<dbReference type="EMBL" id="CP055899">
    <property type="protein sequence ID" value="QKX57029.1"/>
    <property type="molecule type" value="Genomic_DNA"/>
</dbReference>
<sequence length="530" mass="58959">MPILRLKTVFPLVAILSIVFFFWGIDRYDREALSNLKKPIEQLQNTAAAAVSNTNTPQKPQVQLPPQTFGSCEFDPASAPPLAFTEWLQRKNFTRSYIRPHHVSGDKQFKTLEEIKAPVLPPFHALERGLVISPENKGQPLPCPPVVDVDVSMDHDVVETSKMLFGLATTVDRLERMLPSLLYSLGDSQAGLLVLVPESDDDLAVQESYFRSRGLDVTLESSPLEFTARYFGLVEAFTYHIKSKRPQTQWVSFIDDDTFLPSVASVAQQLKQLDSSKKHYIGALSEASWQVDTWGHMGFGGAGVFVSTPLLAGLMANYDECQSWGEQPGDQKLGQCIERFGNTQLTAWSSLYQMDITGAPDGIFESGRPIHTLHHWSSWYTKDVVKMSAVAAAAGKRSVLRRWIFDQQTSVDATTGQSIRTYWVLTNGYSIVKYTLSASTPENAINFDECEKTWEEDMSGYQQSLGPLRPKDVDGVTKERWLLSDATIIGDNVHQVYSREEDQSHSLIELVWLGPKGGGGAGVFNPQGTA</sequence>
<dbReference type="RefSeq" id="XP_035343207.1">
    <property type="nucleotide sequence ID" value="XM_035487314.1"/>
</dbReference>
<dbReference type="OrthoDB" id="414175at2759"/>
<reference evidence="3" key="1">
    <citation type="submission" date="2020-06" db="EMBL/GenBank/DDBJ databases">
        <title>A chromosome-scale genome assembly of Talaromyces rugulosus W13939.</title>
        <authorList>
            <person name="Wang B."/>
            <person name="Guo L."/>
            <person name="Ye K."/>
            <person name="Wang L."/>
        </authorList>
    </citation>
    <scope>NUCLEOTIDE SEQUENCE [LARGE SCALE GENOMIC DNA]</scope>
    <source>
        <strain evidence="3">W13939</strain>
    </source>
</reference>
<keyword evidence="1" id="KW-1133">Transmembrane helix</keyword>
<keyword evidence="1" id="KW-0812">Transmembrane</keyword>
<keyword evidence="1" id="KW-0472">Membrane</keyword>
<name>A0A7H8QSY0_TALRU</name>
<evidence type="ECO:0008006" key="4">
    <source>
        <dbReference type="Google" id="ProtNLM"/>
    </source>
</evidence>
<accession>A0A7H8QSY0</accession>
<dbReference type="GeneID" id="55991639"/>
<evidence type="ECO:0000256" key="1">
    <source>
        <dbReference type="SAM" id="Phobius"/>
    </source>
</evidence>
<dbReference type="Gene3D" id="3.90.550.50">
    <property type="match status" value="1"/>
</dbReference>
<keyword evidence="3" id="KW-1185">Reference proteome</keyword>
<dbReference type="AlphaFoldDB" id="A0A7H8QSY0"/>
<protein>
    <recommendedName>
        <fullName evidence="4">Glycosyltransferase family 31 protein</fullName>
    </recommendedName>
</protein>
<evidence type="ECO:0000313" key="2">
    <source>
        <dbReference type="EMBL" id="QKX57029.1"/>
    </source>
</evidence>
<dbReference type="PANTHER" id="PTHR10811">
    <property type="entry name" value="FRINGE-RELATED"/>
    <property type="match status" value="1"/>
</dbReference>
<evidence type="ECO:0000313" key="3">
    <source>
        <dbReference type="Proteomes" id="UP000509510"/>
    </source>
</evidence>
<dbReference type="KEGG" id="trg:TRUGW13939_04137"/>
<gene>
    <name evidence="2" type="ORF">TRUGW13939_04137</name>
</gene>
<dbReference type="Pfam" id="PF04646">
    <property type="entry name" value="DUF604"/>
    <property type="match status" value="1"/>
</dbReference>
<dbReference type="InterPro" id="IPR006740">
    <property type="entry name" value="DUF604"/>
</dbReference>
<dbReference type="Proteomes" id="UP000509510">
    <property type="component" value="Chromosome II"/>
</dbReference>
<organism evidence="2 3">
    <name type="scientific">Talaromyces rugulosus</name>
    <name type="common">Penicillium rugulosum</name>
    <dbReference type="NCBI Taxonomy" id="121627"/>
    <lineage>
        <taxon>Eukaryota</taxon>
        <taxon>Fungi</taxon>
        <taxon>Dikarya</taxon>
        <taxon>Ascomycota</taxon>
        <taxon>Pezizomycotina</taxon>
        <taxon>Eurotiomycetes</taxon>
        <taxon>Eurotiomycetidae</taxon>
        <taxon>Eurotiales</taxon>
        <taxon>Trichocomaceae</taxon>
        <taxon>Talaromyces</taxon>
        <taxon>Talaromyces sect. Islandici</taxon>
    </lineage>
</organism>
<feature type="transmembrane region" description="Helical" evidence="1">
    <location>
        <begin position="9"/>
        <end position="25"/>
    </location>
</feature>
<proteinExistence type="predicted"/>